<gene>
    <name evidence="2" type="ORF">SAMN05444277_11578</name>
</gene>
<evidence type="ECO:0000313" key="3">
    <source>
        <dbReference type="Proteomes" id="UP000199031"/>
    </source>
</evidence>
<reference evidence="2 3" key="1">
    <citation type="submission" date="2016-10" db="EMBL/GenBank/DDBJ databases">
        <authorList>
            <person name="de Groot N.N."/>
        </authorList>
    </citation>
    <scope>NUCLEOTIDE SEQUENCE [LARGE SCALE GENOMIC DNA]</scope>
    <source>
        <strain evidence="2 3">DSM 28286</strain>
    </source>
</reference>
<dbReference type="Gene3D" id="3.40.50.620">
    <property type="entry name" value="HUPs"/>
    <property type="match status" value="1"/>
</dbReference>
<accession>A0A1I5Z1J3</accession>
<evidence type="ECO:0000259" key="1">
    <source>
        <dbReference type="Pfam" id="PF02698"/>
    </source>
</evidence>
<dbReference type="Proteomes" id="UP000199031">
    <property type="component" value="Unassembled WGS sequence"/>
</dbReference>
<proteinExistence type="predicted"/>
<dbReference type="AlphaFoldDB" id="A0A1I5Z1J3"/>
<dbReference type="Pfam" id="PF02698">
    <property type="entry name" value="DUF218"/>
    <property type="match status" value="1"/>
</dbReference>
<feature type="domain" description="DUF218" evidence="1">
    <location>
        <begin position="11"/>
        <end position="128"/>
    </location>
</feature>
<sequence length="192" mass="21835">MLDSSKQHVCDIIIVPGIPFDTAAGKWGDIMKARVYWSKYILDNGIAKNVMYSGSSVYTPYYEARIMALYAEAIGIKKKNIYTETLAKHSTENIYYGYQKAKQLGFKKIGLATDPFQAKMLTSFVHKKVSPDVVIIPIIFDTLKAMEPQMIDPAIDYSKAYNKDFIPITKSENFWQRMQGTMGKRIDTAAYK</sequence>
<organism evidence="2 3">
    <name type="scientific">Parafilimonas terrae</name>
    <dbReference type="NCBI Taxonomy" id="1465490"/>
    <lineage>
        <taxon>Bacteria</taxon>
        <taxon>Pseudomonadati</taxon>
        <taxon>Bacteroidota</taxon>
        <taxon>Chitinophagia</taxon>
        <taxon>Chitinophagales</taxon>
        <taxon>Chitinophagaceae</taxon>
        <taxon>Parafilimonas</taxon>
    </lineage>
</organism>
<dbReference type="EMBL" id="FOXQ01000015">
    <property type="protein sequence ID" value="SFQ50290.1"/>
    <property type="molecule type" value="Genomic_DNA"/>
</dbReference>
<name>A0A1I5Z1J3_9BACT</name>
<dbReference type="InterPro" id="IPR003848">
    <property type="entry name" value="DUF218"/>
</dbReference>
<evidence type="ECO:0000313" key="2">
    <source>
        <dbReference type="EMBL" id="SFQ50290.1"/>
    </source>
</evidence>
<keyword evidence="3" id="KW-1185">Reference proteome</keyword>
<dbReference type="InterPro" id="IPR014729">
    <property type="entry name" value="Rossmann-like_a/b/a_fold"/>
</dbReference>
<protein>
    <submittedName>
        <fullName evidence="2">DUF218 domain-containing protein</fullName>
    </submittedName>
</protein>